<evidence type="ECO:0000313" key="2">
    <source>
        <dbReference type="EMBL" id="OHS98227.1"/>
    </source>
</evidence>
<gene>
    <name evidence="2" type="ORF">TRFO_35429</name>
</gene>
<keyword evidence="3" id="KW-1185">Reference proteome</keyword>
<dbReference type="EMBL" id="MLAK01001069">
    <property type="protein sequence ID" value="OHS98227.1"/>
    <property type="molecule type" value="Genomic_DNA"/>
</dbReference>
<dbReference type="GeneID" id="94844952"/>
<dbReference type="VEuPathDB" id="TrichDB:TRFO_35429"/>
<sequence>MEEAARCWGSNHDDLLLKLCFIIAEQMISEDCCLIIRSITDAVNDLDELQKITELPDLRFRKAITKLQHKQIITIDPLEVNIYSIFNKLLYPHFIKFAEDYSLIPQDKPYIEKIARKVLDEPTLNSEKLVGSLTTKHKGLDSIRLSIVIDYLIKKNVLVEDSDNAKLKFNFGRFLSKQREAALLQFVELNDRRVYDVVRALFSDDLYHDCLVTCSDTSFNEDDVICHISEETGLSNKEINSIFGILKTPEYSFISPTDDILTPSRAINIFKIKKIGHLLTEIGYPLAKRVINLLIRKESLEGNSICESILLTTERGRELLEKMYTLGILEKEALQDAPHTTLKRQYVVWKISSYSALNNASAYLIGVLAKLYADLLTEQATMEKESGAGRNQENDENRKRRFDEKTQILQNTMFSVTKRYIEIHEL</sequence>
<organism evidence="2 3">
    <name type="scientific">Tritrichomonas foetus</name>
    <dbReference type="NCBI Taxonomy" id="1144522"/>
    <lineage>
        <taxon>Eukaryota</taxon>
        <taxon>Metamonada</taxon>
        <taxon>Parabasalia</taxon>
        <taxon>Tritrichomonadida</taxon>
        <taxon>Tritrichomonadidae</taxon>
        <taxon>Tritrichomonas</taxon>
    </lineage>
</organism>
<proteinExistence type="predicted"/>
<comment type="caution">
    <text evidence="2">The sequence shown here is derived from an EMBL/GenBank/DDBJ whole genome shotgun (WGS) entry which is preliminary data.</text>
</comment>
<accession>A0A1J4JKX7</accession>
<feature type="region of interest" description="Disordered" evidence="1">
    <location>
        <begin position="383"/>
        <end position="402"/>
    </location>
</feature>
<evidence type="ECO:0000256" key="1">
    <source>
        <dbReference type="SAM" id="MobiDB-lite"/>
    </source>
</evidence>
<dbReference type="Proteomes" id="UP000179807">
    <property type="component" value="Unassembled WGS sequence"/>
</dbReference>
<dbReference type="OrthoDB" id="10265027at2759"/>
<dbReference type="InterPro" id="IPR036388">
    <property type="entry name" value="WH-like_DNA-bd_sf"/>
</dbReference>
<reference evidence="2" key="1">
    <citation type="submission" date="2016-10" db="EMBL/GenBank/DDBJ databases">
        <authorList>
            <person name="Benchimol M."/>
            <person name="Almeida L.G."/>
            <person name="Vasconcelos A.T."/>
            <person name="Perreira-Neves A."/>
            <person name="Rosa I.A."/>
            <person name="Tasca T."/>
            <person name="Bogo M.R."/>
            <person name="de Souza W."/>
        </authorList>
    </citation>
    <scope>NUCLEOTIDE SEQUENCE [LARGE SCALE GENOMIC DNA]</scope>
    <source>
        <strain evidence="2">K</strain>
    </source>
</reference>
<dbReference type="RefSeq" id="XP_068351364.1">
    <property type="nucleotide sequence ID" value="XM_068510248.1"/>
</dbReference>
<name>A0A1J4JKX7_9EUKA</name>
<dbReference type="Gene3D" id="1.10.10.10">
    <property type="entry name" value="Winged helix-like DNA-binding domain superfamily/Winged helix DNA-binding domain"/>
    <property type="match status" value="1"/>
</dbReference>
<evidence type="ECO:0000313" key="3">
    <source>
        <dbReference type="Proteomes" id="UP000179807"/>
    </source>
</evidence>
<dbReference type="AlphaFoldDB" id="A0A1J4JKX7"/>
<protein>
    <recommendedName>
        <fullName evidence="4">DNA-directed RNA polymerase III subunit RPC3</fullName>
    </recommendedName>
</protein>
<evidence type="ECO:0008006" key="4">
    <source>
        <dbReference type="Google" id="ProtNLM"/>
    </source>
</evidence>